<dbReference type="CDD" id="cd05466">
    <property type="entry name" value="PBP2_LTTR_substrate"/>
    <property type="match status" value="1"/>
</dbReference>
<dbReference type="KEGG" id="bgv:CAL12_02005"/>
<keyword evidence="3" id="KW-0238">DNA-binding</keyword>
<evidence type="ECO:0000256" key="4">
    <source>
        <dbReference type="ARBA" id="ARBA00023163"/>
    </source>
</evidence>
<dbReference type="PROSITE" id="PS50931">
    <property type="entry name" value="HTH_LYSR"/>
    <property type="match status" value="1"/>
</dbReference>
<feature type="domain" description="HTH lysR-type" evidence="5">
    <location>
        <begin position="4"/>
        <end position="61"/>
    </location>
</feature>
<dbReference type="PANTHER" id="PTHR30126">
    <property type="entry name" value="HTH-TYPE TRANSCRIPTIONAL REGULATOR"/>
    <property type="match status" value="1"/>
</dbReference>
<dbReference type="InterPro" id="IPR005119">
    <property type="entry name" value="LysR_subst-bd"/>
</dbReference>
<dbReference type="RefSeq" id="WP_086062950.1">
    <property type="nucleotide sequence ID" value="NZ_CP021108.1"/>
</dbReference>
<dbReference type="PANTHER" id="PTHR30126:SF94">
    <property type="entry name" value="LYSR FAMILY TRANSCRIPTIONAL REGULATOR"/>
    <property type="match status" value="1"/>
</dbReference>
<dbReference type="Gene3D" id="3.40.190.10">
    <property type="entry name" value="Periplasmic binding protein-like II"/>
    <property type="match status" value="2"/>
</dbReference>
<dbReference type="Pfam" id="PF00126">
    <property type="entry name" value="HTH_1"/>
    <property type="match status" value="1"/>
</dbReference>
<evidence type="ECO:0000259" key="5">
    <source>
        <dbReference type="PROSITE" id="PS50931"/>
    </source>
</evidence>
<protein>
    <submittedName>
        <fullName evidence="6">LysR family transcriptional regulator</fullName>
    </submittedName>
</protein>
<evidence type="ECO:0000313" key="7">
    <source>
        <dbReference type="Proteomes" id="UP000194151"/>
    </source>
</evidence>
<gene>
    <name evidence="6" type="ORF">CAL12_02005</name>
</gene>
<evidence type="ECO:0000256" key="3">
    <source>
        <dbReference type="ARBA" id="ARBA00023125"/>
    </source>
</evidence>
<proteinExistence type="inferred from homology"/>
<dbReference type="Proteomes" id="UP000194151">
    <property type="component" value="Chromosome"/>
</dbReference>
<dbReference type="AlphaFoldDB" id="A0A1W6YF64"/>
<keyword evidence="7" id="KW-1185">Reference proteome</keyword>
<dbReference type="SUPFAM" id="SSF46785">
    <property type="entry name" value="Winged helix' DNA-binding domain"/>
    <property type="match status" value="1"/>
</dbReference>
<dbReference type="SUPFAM" id="SSF53850">
    <property type="entry name" value="Periplasmic binding protein-like II"/>
    <property type="match status" value="1"/>
</dbReference>
<dbReference type="Gene3D" id="1.10.10.10">
    <property type="entry name" value="Winged helix-like DNA-binding domain superfamily/Winged helix DNA-binding domain"/>
    <property type="match status" value="1"/>
</dbReference>
<evidence type="ECO:0000313" key="6">
    <source>
        <dbReference type="EMBL" id="ARP79717.1"/>
    </source>
</evidence>
<dbReference type="InterPro" id="IPR000847">
    <property type="entry name" value="LysR_HTH_N"/>
</dbReference>
<dbReference type="OrthoDB" id="8651113at2"/>
<dbReference type="Pfam" id="PF03466">
    <property type="entry name" value="LysR_substrate"/>
    <property type="match status" value="1"/>
</dbReference>
<dbReference type="InterPro" id="IPR036388">
    <property type="entry name" value="WH-like_DNA-bd_sf"/>
</dbReference>
<accession>A0A1W6YF64</accession>
<dbReference type="InterPro" id="IPR036390">
    <property type="entry name" value="WH_DNA-bd_sf"/>
</dbReference>
<evidence type="ECO:0000256" key="1">
    <source>
        <dbReference type="ARBA" id="ARBA00009437"/>
    </source>
</evidence>
<sequence length="310" mass="33184">MALPSVKQLEAFWWAAQCANFATAAERIHLSISALSKRLSELESAIGQPLFDRSGQKAVLTDTGRRLLPVALQVLDAAAAFERQTADAVALRGHCRFGVGDLSALTWLPALVALARGTHPGLVLEPYVNVGGVLERRLADGELDFAVIAGLSPRSELVSQAIGQARFEWVAAPALMAAPRKRSVSGGTTKPGVQELLRRHPLVTLPGDAGTTRLLDDWVLAHKASVEQRIVCNSWAAVAGMIGAGVGVGFLPAGWAERLKLHRIGARSPLRPLQYAFQWRRGDSRGLLGSMRAMVATTIDFTHAPCIGRA</sequence>
<organism evidence="6 7">
    <name type="scientific">Bordetella genomosp. 8</name>
    <dbReference type="NCBI Taxonomy" id="1416806"/>
    <lineage>
        <taxon>Bacteria</taxon>
        <taxon>Pseudomonadati</taxon>
        <taxon>Pseudomonadota</taxon>
        <taxon>Betaproteobacteria</taxon>
        <taxon>Burkholderiales</taxon>
        <taxon>Alcaligenaceae</taxon>
        <taxon>Bordetella</taxon>
    </lineage>
</organism>
<dbReference type="STRING" id="1416806.CAL12_02005"/>
<name>A0A1W6YF64_9BORD</name>
<reference evidence="6 7" key="1">
    <citation type="submission" date="2017-05" db="EMBL/GenBank/DDBJ databases">
        <title>Complete and WGS of Bordetella genogroups.</title>
        <authorList>
            <person name="Spilker T."/>
            <person name="LiPuma J."/>
        </authorList>
    </citation>
    <scope>NUCLEOTIDE SEQUENCE [LARGE SCALE GENOMIC DNA]</scope>
    <source>
        <strain evidence="6 7">AU19157</strain>
    </source>
</reference>
<keyword evidence="2" id="KW-0805">Transcription regulation</keyword>
<dbReference type="GO" id="GO:0000976">
    <property type="term" value="F:transcription cis-regulatory region binding"/>
    <property type="evidence" value="ECO:0007669"/>
    <property type="project" value="TreeGrafter"/>
</dbReference>
<dbReference type="GO" id="GO:0003700">
    <property type="term" value="F:DNA-binding transcription factor activity"/>
    <property type="evidence" value="ECO:0007669"/>
    <property type="project" value="InterPro"/>
</dbReference>
<dbReference type="EMBL" id="CP021108">
    <property type="protein sequence ID" value="ARP79717.1"/>
    <property type="molecule type" value="Genomic_DNA"/>
</dbReference>
<keyword evidence="4" id="KW-0804">Transcription</keyword>
<comment type="similarity">
    <text evidence="1">Belongs to the LysR transcriptional regulatory family.</text>
</comment>
<evidence type="ECO:0000256" key="2">
    <source>
        <dbReference type="ARBA" id="ARBA00023015"/>
    </source>
</evidence>